<dbReference type="Proteomes" id="UP001458880">
    <property type="component" value="Unassembled WGS sequence"/>
</dbReference>
<dbReference type="EMBL" id="JASPKY010000989">
    <property type="protein sequence ID" value="KAK9679692.1"/>
    <property type="molecule type" value="Genomic_DNA"/>
</dbReference>
<evidence type="ECO:0000313" key="2">
    <source>
        <dbReference type="Proteomes" id="UP001458880"/>
    </source>
</evidence>
<gene>
    <name evidence="1" type="ORF">QE152_g39788</name>
</gene>
<protein>
    <submittedName>
        <fullName evidence="1">Uncharacterized protein</fullName>
    </submittedName>
</protein>
<evidence type="ECO:0000313" key="1">
    <source>
        <dbReference type="EMBL" id="KAK9679692.1"/>
    </source>
</evidence>
<organism evidence="1 2">
    <name type="scientific">Popillia japonica</name>
    <name type="common">Japanese beetle</name>
    <dbReference type="NCBI Taxonomy" id="7064"/>
    <lineage>
        <taxon>Eukaryota</taxon>
        <taxon>Metazoa</taxon>
        <taxon>Ecdysozoa</taxon>
        <taxon>Arthropoda</taxon>
        <taxon>Hexapoda</taxon>
        <taxon>Insecta</taxon>
        <taxon>Pterygota</taxon>
        <taxon>Neoptera</taxon>
        <taxon>Endopterygota</taxon>
        <taxon>Coleoptera</taxon>
        <taxon>Polyphaga</taxon>
        <taxon>Scarabaeiformia</taxon>
        <taxon>Scarabaeidae</taxon>
        <taxon>Rutelinae</taxon>
        <taxon>Popillia</taxon>
    </lineage>
</organism>
<reference evidence="1 2" key="1">
    <citation type="journal article" date="2024" name="BMC Genomics">
        <title>De novo assembly and annotation of Popillia japonica's genome with initial clues to its potential as an invasive pest.</title>
        <authorList>
            <person name="Cucini C."/>
            <person name="Boschi S."/>
            <person name="Funari R."/>
            <person name="Cardaioli E."/>
            <person name="Iannotti N."/>
            <person name="Marturano G."/>
            <person name="Paoli F."/>
            <person name="Bruttini M."/>
            <person name="Carapelli A."/>
            <person name="Frati F."/>
            <person name="Nardi F."/>
        </authorList>
    </citation>
    <scope>NUCLEOTIDE SEQUENCE [LARGE SCALE GENOMIC DNA]</scope>
    <source>
        <strain evidence="1">DMR45628</strain>
    </source>
</reference>
<keyword evidence="2" id="KW-1185">Reference proteome</keyword>
<proteinExistence type="predicted"/>
<comment type="caution">
    <text evidence="1">The sequence shown here is derived from an EMBL/GenBank/DDBJ whole genome shotgun (WGS) entry which is preliminary data.</text>
</comment>
<sequence length="86" mass="10101">MRHQIIRHFNLMKSLTEQNSYLCGLISVSLIQRRRLRNVEAEANLREASYSYRKKKTVDEEVDLTDEIEVEVACATPQELFSLMKI</sequence>
<dbReference type="AlphaFoldDB" id="A0AAW1HTB0"/>
<name>A0AAW1HTB0_POPJA</name>
<accession>A0AAW1HTB0</accession>